<dbReference type="GO" id="GO:0006508">
    <property type="term" value="P:proteolysis"/>
    <property type="evidence" value="ECO:0007669"/>
    <property type="project" value="UniProtKB-KW"/>
</dbReference>
<feature type="active site" description="Nucleophile" evidence="6">
    <location>
        <position position="109"/>
    </location>
</feature>
<dbReference type="AlphaFoldDB" id="A0A8I0A9L7"/>
<keyword evidence="4" id="KW-0378">Hydrolase</keyword>
<dbReference type="Pfam" id="PF17676">
    <property type="entry name" value="Peptidase_S66C"/>
    <property type="match status" value="1"/>
</dbReference>
<dbReference type="Proteomes" id="UP000662088">
    <property type="component" value="Unassembled WGS sequence"/>
</dbReference>
<protein>
    <submittedName>
        <fullName evidence="9">LD-carboxypeptidase</fullName>
    </submittedName>
</protein>
<evidence type="ECO:0000256" key="4">
    <source>
        <dbReference type="ARBA" id="ARBA00022801"/>
    </source>
</evidence>
<evidence type="ECO:0000256" key="1">
    <source>
        <dbReference type="ARBA" id="ARBA00010233"/>
    </source>
</evidence>
<dbReference type="InterPro" id="IPR027478">
    <property type="entry name" value="LdcA_N"/>
</dbReference>
<keyword evidence="10" id="KW-1185">Reference proteome</keyword>
<keyword evidence="2 9" id="KW-0121">Carboxypeptidase</keyword>
<feature type="active site" description="Charge relay system" evidence="6">
    <location>
        <position position="279"/>
    </location>
</feature>
<feature type="domain" description="LD-carboxypeptidase N-terminal" evidence="7">
    <location>
        <begin position="13"/>
        <end position="129"/>
    </location>
</feature>
<reference evidence="9" key="1">
    <citation type="submission" date="2020-08" db="EMBL/GenBank/DDBJ databases">
        <title>Genome public.</title>
        <authorList>
            <person name="Liu C."/>
            <person name="Sun Q."/>
        </authorList>
    </citation>
    <scope>NUCLEOTIDE SEQUENCE</scope>
    <source>
        <strain evidence="9">NSJ-42</strain>
    </source>
</reference>
<evidence type="ECO:0000256" key="2">
    <source>
        <dbReference type="ARBA" id="ARBA00022645"/>
    </source>
</evidence>
<evidence type="ECO:0000259" key="7">
    <source>
        <dbReference type="Pfam" id="PF02016"/>
    </source>
</evidence>
<gene>
    <name evidence="9" type="ORF">H8R92_09980</name>
</gene>
<keyword evidence="3" id="KW-0645">Protease</keyword>
<evidence type="ECO:0000256" key="6">
    <source>
        <dbReference type="PIRSR" id="PIRSR028757-1"/>
    </source>
</evidence>
<dbReference type="Pfam" id="PF02016">
    <property type="entry name" value="Peptidase_S66"/>
    <property type="match status" value="1"/>
</dbReference>
<feature type="domain" description="LD-carboxypeptidase C-terminal" evidence="8">
    <location>
        <begin position="179"/>
        <end position="292"/>
    </location>
</feature>
<evidence type="ECO:0000256" key="5">
    <source>
        <dbReference type="ARBA" id="ARBA00022825"/>
    </source>
</evidence>
<keyword evidence="5" id="KW-0720">Serine protease</keyword>
<comment type="caution">
    <text evidence="9">The sequence shown here is derived from an EMBL/GenBank/DDBJ whole genome shotgun (WGS) entry which is preliminary data.</text>
</comment>
<accession>A0A8I0A9L7</accession>
<dbReference type="Gene3D" id="3.50.30.60">
    <property type="entry name" value="LD-carboxypeptidase A C-terminal domain-like"/>
    <property type="match status" value="1"/>
</dbReference>
<dbReference type="PIRSF" id="PIRSF028757">
    <property type="entry name" value="LD-carboxypeptidase"/>
    <property type="match status" value="1"/>
</dbReference>
<sequence length="304" mass="33376">MIRPTPLKNGDKVGYVAPAGPIIKDRLESAINALECLGLKVILGKSCTLEHGYFAGEDILRADDINEMFDNKDIKAVYALRGGYGCARLLDKINFTAIKENPKALFGYSDITMLHIAINQRCNLITYHAPMPATELYKGIDKFTLNSLKKMIFANDLKGNLYNPRSKKIKFIVEGKACGKLTGGNLSIICSSLGTDNEIDTNNKILFIEEIAEEPYKIDRMLLQLIQAKKINACSGIILGYFSNCKASKPQQSLTISEIIEELLKPLGKPIITGVACGHSLPSLTLPMGAEVLIDSKNKIIKLV</sequence>
<dbReference type="CDD" id="cd07025">
    <property type="entry name" value="Peptidase_S66"/>
    <property type="match status" value="1"/>
</dbReference>
<dbReference type="SUPFAM" id="SSF141986">
    <property type="entry name" value="LD-carboxypeptidase A C-terminal domain-like"/>
    <property type="match status" value="1"/>
</dbReference>
<dbReference type="PANTHER" id="PTHR30237:SF2">
    <property type="entry name" value="MUREIN TETRAPEPTIDE CARBOXYPEPTIDASE"/>
    <property type="match status" value="1"/>
</dbReference>
<evidence type="ECO:0000256" key="3">
    <source>
        <dbReference type="ARBA" id="ARBA00022670"/>
    </source>
</evidence>
<dbReference type="Gene3D" id="3.40.50.10740">
    <property type="entry name" value="Class I glutamine amidotransferase-like"/>
    <property type="match status" value="1"/>
</dbReference>
<evidence type="ECO:0000313" key="9">
    <source>
        <dbReference type="EMBL" id="MBC5640742.1"/>
    </source>
</evidence>
<dbReference type="InterPro" id="IPR029062">
    <property type="entry name" value="Class_I_gatase-like"/>
</dbReference>
<proteinExistence type="inferred from homology"/>
<organism evidence="9 10">
    <name type="scientific">Clostridium lentum</name>
    <dbReference type="NCBI Taxonomy" id="2763037"/>
    <lineage>
        <taxon>Bacteria</taxon>
        <taxon>Bacillati</taxon>
        <taxon>Bacillota</taxon>
        <taxon>Clostridia</taxon>
        <taxon>Eubacteriales</taxon>
        <taxon>Clostridiaceae</taxon>
        <taxon>Clostridium</taxon>
    </lineage>
</organism>
<evidence type="ECO:0000313" key="10">
    <source>
        <dbReference type="Proteomes" id="UP000662088"/>
    </source>
</evidence>
<dbReference type="InterPro" id="IPR003507">
    <property type="entry name" value="S66_fam"/>
</dbReference>
<evidence type="ECO:0000259" key="8">
    <source>
        <dbReference type="Pfam" id="PF17676"/>
    </source>
</evidence>
<dbReference type="InterPro" id="IPR027461">
    <property type="entry name" value="Carboxypeptidase_A_C_sf"/>
</dbReference>
<name>A0A8I0A9L7_9CLOT</name>
<dbReference type="InterPro" id="IPR040921">
    <property type="entry name" value="Peptidase_S66C"/>
</dbReference>
<dbReference type="GO" id="GO:0008236">
    <property type="term" value="F:serine-type peptidase activity"/>
    <property type="evidence" value="ECO:0007669"/>
    <property type="project" value="UniProtKB-KW"/>
</dbReference>
<dbReference type="GO" id="GO:0004180">
    <property type="term" value="F:carboxypeptidase activity"/>
    <property type="evidence" value="ECO:0007669"/>
    <property type="project" value="UniProtKB-KW"/>
</dbReference>
<dbReference type="PANTHER" id="PTHR30237">
    <property type="entry name" value="MURAMOYLTETRAPEPTIDE CARBOXYPEPTIDASE"/>
    <property type="match status" value="1"/>
</dbReference>
<dbReference type="RefSeq" id="WP_186835362.1">
    <property type="nucleotide sequence ID" value="NZ_JACOOQ010000016.1"/>
</dbReference>
<comment type="similarity">
    <text evidence="1">Belongs to the peptidase S66 family.</text>
</comment>
<dbReference type="EMBL" id="JACOOQ010000016">
    <property type="protein sequence ID" value="MBC5640742.1"/>
    <property type="molecule type" value="Genomic_DNA"/>
</dbReference>
<feature type="active site" description="Charge relay system" evidence="6">
    <location>
        <position position="209"/>
    </location>
</feature>
<dbReference type="InterPro" id="IPR040449">
    <property type="entry name" value="Peptidase_S66_N"/>
</dbReference>
<dbReference type="SUPFAM" id="SSF52317">
    <property type="entry name" value="Class I glutamine amidotransferase-like"/>
    <property type="match status" value="1"/>
</dbReference>